<evidence type="ECO:0000313" key="12">
    <source>
        <dbReference type="EMBL" id="XDQ31167.1"/>
    </source>
</evidence>
<dbReference type="SUPFAM" id="SSF51735">
    <property type="entry name" value="NAD(P)-binding Rossmann-fold domains"/>
    <property type="match status" value="1"/>
</dbReference>
<feature type="binding site" evidence="7">
    <location>
        <begin position="216"/>
        <end position="217"/>
    </location>
    <ligand>
        <name>D-glyceraldehyde 3-phosphate</name>
        <dbReference type="ChEBI" id="CHEBI:59776"/>
    </ligand>
</feature>
<dbReference type="InterPro" id="IPR006424">
    <property type="entry name" value="Glyceraldehyde-3-P_DH_1"/>
</dbReference>
<dbReference type="InterPro" id="IPR020831">
    <property type="entry name" value="GlycerAld/Erythrose_P_DH"/>
</dbReference>
<dbReference type="Gene3D" id="3.30.360.10">
    <property type="entry name" value="Dihydrodipicolinate Reductase, domain 2"/>
    <property type="match status" value="1"/>
</dbReference>
<keyword evidence="3" id="KW-0963">Cytoplasm</keyword>
<evidence type="ECO:0000256" key="2">
    <source>
        <dbReference type="ARBA" id="ARBA00007406"/>
    </source>
</evidence>
<dbReference type="GO" id="GO:0051287">
    <property type="term" value="F:NAD binding"/>
    <property type="evidence" value="ECO:0007669"/>
    <property type="project" value="InterPro"/>
</dbReference>
<feature type="binding site" evidence="8">
    <location>
        <begin position="12"/>
        <end position="13"/>
    </location>
    <ligand>
        <name>NAD(+)</name>
        <dbReference type="ChEBI" id="CHEBI:57540"/>
    </ligand>
</feature>
<dbReference type="Gene3D" id="3.40.50.720">
    <property type="entry name" value="NAD(P)-binding Rossmann-like Domain"/>
    <property type="match status" value="1"/>
</dbReference>
<sequence length="342" mass="36715">MSVRVGINGFGRIGRNYLRSALERAETRTGTAIEVIAVNDVTSPEALAHLLTYDSTYGRLRRTVEHDDTSLTVDGHRIVVTAERDPAALSWGEHGVDVVIESTGRFRTRADAGRHLAAGARKVLLSVPGKDVDATLVMGVNEGTYDPDHHHVVSNASCTTNCVAPMVKVLDEHFGLVKGLMTTIHGYTNDQVVLDGPHKDPRRGRTAAVNIIPTSTGAARAVGLVLPELAGTLDGIAVRVPVEDGSLTDLSVVLERPVTADEVNAAFREAADGPLKGILRVSDAPIVSRDIVGDPASCVLDAPLTQAHGDLVKVFGWYDNEWGYTNRLLDLTEYVAARLPRK</sequence>
<dbReference type="FunFam" id="3.30.360.10:FF:000002">
    <property type="entry name" value="Glyceraldehyde-3-phosphate dehydrogenase"/>
    <property type="match status" value="1"/>
</dbReference>
<evidence type="ECO:0000256" key="5">
    <source>
        <dbReference type="ARBA" id="ARBA00023002"/>
    </source>
</evidence>
<feature type="site" description="Activates thiol group during catalysis" evidence="9">
    <location>
        <position position="185"/>
    </location>
</feature>
<dbReference type="Pfam" id="PF02800">
    <property type="entry name" value="Gp_dh_C"/>
    <property type="match status" value="1"/>
</dbReference>
<feature type="active site" description="Nucleophile" evidence="6">
    <location>
        <position position="158"/>
    </location>
</feature>
<dbReference type="NCBIfam" id="TIGR01534">
    <property type="entry name" value="GAPDH-I"/>
    <property type="match status" value="1"/>
</dbReference>
<organism evidence="12">
    <name type="scientific">Streptomyces sp. R21</name>
    <dbReference type="NCBI Taxonomy" id="3238627"/>
    <lineage>
        <taxon>Bacteria</taxon>
        <taxon>Bacillati</taxon>
        <taxon>Actinomycetota</taxon>
        <taxon>Actinomycetes</taxon>
        <taxon>Kitasatosporales</taxon>
        <taxon>Streptomycetaceae</taxon>
        <taxon>Streptomyces</taxon>
    </lineage>
</organism>
<evidence type="ECO:0000256" key="1">
    <source>
        <dbReference type="ARBA" id="ARBA00004496"/>
    </source>
</evidence>
<reference evidence="12" key="1">
    <citation type="submission" date="2024-07" db="EMBL/GenBank/DDBJ databases">
        <authorList>
            <person name="Yu S.T."/>
        </authorList>
    </citation>
    <scope>NUCLEOTIDE SEQUENCE</scope>
    <source>
        <strain evidence="12">R21</strain>
    </source>
</reference>
<dbReference type="InterPro" id="IPR020829">
    <property type="entry name" value="GlycerAld_3-P_DH_cat"/>
</dbReference>
<name>A0AB39PKQ8_9ACTN</name>
<comment type="subcellular location">
    <subcellularLocation>
        <location evidence="1">Cytoplasm</location>
    </subcellularLocation>
</comment>
<evidence type="ECO:0000256" key="9">
    <source>
        <dbReference type="PIRSR" id="PIRSR000149-4"/>
    </source>
</evidence>
<evidence type="ECO:0000256" key="10">
    <source>
        <dbReference type="RuleBase" id="RU000397"/>
    </source>
</evidence>
<dbReference type="PANTHER" id="PTHR43148">
    <property type="entry name" value="GLYCERALDEHYDE-3-PHOSPHATE DEHYDROGENASE 2"/>
    <property type="match status" value="1"/>
</dbReference>
<feature type="binding site" evidence="7">
    <location>
        <position position="188"/>
    </location>
    <ligand>
        <name>D-glyceraldehyde 3-phosphate</name>
        <dbReference type="ChEBI" id="CHEBI:59776"/>
    </ligand>
</feature>
<keyword evidence="8" id="KW-0520">NAD</keyword>
<evidence type="ECO:0000259" key="11">
    <source>
        <dbReference type="SMART" id="SM00846"/>
    </source>
</evidence>
<dbReference type="CDD" id="cd18126">
    <property type="entry name" value="GAPDH_I_C"/>
    <property type="match status" value="1"/>
</dbReference>
<dbReference type="AlphaFoldDB" id="A0AB39PKQ8"/>
<feature type="binding site" evidence="8">
    <location>
        <position position="126"/>
    </location>
    <ligand>
        <name>NAD(+)</name>
        <dbReference type="ChEBI" id="CHEBI:57540"/>
    </ligand>
</feature>
<feature type="binding site" evidence="8">
    <location>
        <position position="40"/>
    </location>
    <ligand>
        <name>NAD(+)</name>
        <dbReference type="ChEBI" id="CHEBI:57540"/>
    </ligand>
</feature>
<protein>
    <submittedName>
        <fullName evidence="12">Type I glyceraldehyde-3-phosphate dehydrogenase</fullName>
    </submittedName>
</protein>
<dbReference type="RefSeq" id="WP_369241811.1">
    <property type="nucleotide sequence ID" value="NZ_CP163435.1"/>
</dbReference>
<keyword evidence="4 8" id="KW-0547">Nucleotide-binding</keyword>
<evidence type="ECO:0000256" key="4">
    <source>
        <dbReference type="ARBA" id="ARBA00022741"/>
    </source>
</evidence>
<proteinExistence type="inferred from homology"/>
<dbReference type="SUPFAM" id="SSF55347">
    <property type="entry name" value="Glyceraldehyde-3-phosphate dehydrogenase-like, C-terminal domain"/>
    <property type="match status" value="1"/>
</dbReference>
<dbReference type="PRINTS" id="PR00078">
    <property type="entry name" value="G3PDHDRGNASE"/>
</dbReference>
<dbReference type="GO" id="GO:0050661">
    <property type="term" value="F:NADP binding"/>
    <property type="evidence" value="ECO:0007669"/>
    <property type="project" value="InterPro"/>
</dbReference>
<dbReference type="GO" id="GO:0005737">
    <property type="term" value="C:cytoplasm"/>
    <property type="evidence" value="ECO:0007669"/>
    <property type="project" value="UniProtKB-SubCell"/>
</dbReference>
<dbReference type="Pfam" id="PF00044">
    <property type="entry name" value="Gp_dh_N"/>
    <property type="match status" value="1"/>
</dbReference>
<dbReference type="EMBL" id="CP163435">
    <property type="protein sequence ID" value="XDQ31167.1"/>
    <property type="molecule type" value="Genomic_DNA"/>
</dbReference>
<feature type="binding site" evidence="7">
    <location>
        <position position="239"/>
    </location>
    <ligand>
        <name>D-glyceraldehyde 3-phosphate</name>
        <dbReference type="ChEBI" id="CHEBI:59776"/>
    </ligand>
</feature>
<dbReference type="CDD" id="cd05214">
    <property type="entry name" value="GAPDH_I_N"/>
    <property type="match status" value="1"/>
</dbReference>
<dbReference type="InterPro" id="IPR020828">
    <property type="entry name" value="GlycerAld_3-P_DH_NAD(P)-bd"/>
</dbReference>
<feature type="binding site" evidence="8">
    <location>
        <position position="84"/>
    </location>
    <ligand>
        <name>NAD(+)</name>
        <dbReference type="ChEBI" id="CHEBI:57540"/>
    </ligand>
</feature>
<dbReference type="GO" id="GO:0004365">
    <property type="term" value="F:glyceraldehyde-3-phosphate dehydrogenase (NAD+) (phosphorylating) activity"/>
    <property type="evidence" value="ECO:0007669"/>
    <property type="project" value="UniProtKB-ARBA"/>
</dbReference>
<evidence type="ECO:0000256" key="7">
    <source>
        <dbReference type="PIRSR" id="PIRSR000149-2"/>
    </source>
</evidence>
<accession>A0AB39PKQ8</accession>
<feature type="binding site" evidence="8">
    <location>
        <position position="320"/>
    </location>
    <ligand>
        <name>NAD(+)</name>
        <dbReference type="ChEBI" id="CHEBI:57540"/>
    </ligand>
</feature>
<comment type="similarity">
    <text evidence="2 10">Belongs to the glyceraldehyde-3-phosphate dehydrogenase family.</text>
</comment>
<dbReference type="SMART" id="SM00846">
    <property type="entry name" value="Gp_dh_N"/>
    <property type="match status" value="1"/>
</dbReference>
<evidence type="ECO:0000256" key="3">
    <source>
        <dbReference type="ARBA" id="ARBA00022490"/>
    </source>
</evidence>
<keyword evidence="5" id="KW-0560">Oxidoreductase</keyword>
<evidence type="ECO:0000256" key="6">
    <source>
        <dbReference type="PIRSR" id="PIRSR000149-1"/>
    </source>
</evidence>
<dbReference type="GO" id="GO:0006006">
    <property type="term" value="P:glucose metabolic process"/>
    <property type="evidence" value="ECO:0007669"/>
    <property type="project" value="InterPro"/>
</dbReference>
<evidence type="ECO:0000256" key="8">
    <source>
        <dbReference type="PIRSR" id="PIRSR000149-3"/>
    </source>
</evidence>
<dbReference type="FunFam" id="3.40.50.720:FF:000001">
    <property type="entry name" value="Glyceraldehyde-3-phosphate dehydrogenase"/>
    <property type="match status" value="1"/>
</dbReference>
<dbReference type="PIRSF" id="PIRSF000149">
    <property type="entry name" value="GAP_DH"/>
    <property type="match status" value="1"/>
</dbReference>
<feature type="domain" description="Glyceraldehyde 3-phosphate dehydrogenase NAD(P) binding" evidence="11">
    <location>
        <begin position="3"/>
        <end position="158"/>
    </location>
</feature>
<dbReference type="InterPro" id="IPR036291">
    <property type="entry name" value="NAD(P)-bd_dom_sf"/>
</dbReference>
<gene>
    <name evidence="12" type="primary">gap</name>
    <name evidence="12" type="ORF">AB5J56_43565</name>
</gene>
<feature type="binding site" evidence="7">
    <location>
        <begin position="157"/>
        <end position="159"/>
    </location>
    <ligand>
        <name>D-glyceraldehyde 3-phosphate</name>
        <dbReference type="ChEBI" id="CHEBI:59776"/>
    </ligand>
</feature>